<reference evidence="1 2" key="1">
    <citation type="submission" date="2018-06" db="EMBL/GenBank/DDBJ databases">
        <authorList>
            <consortium name="Pathogen Informatics"/>
            <person name="Doyle S."/>
        </authorList>
    </citation>
    <scope>NUCLEOTIDE SEQUENCE [LARGE SCALE GENOMIC DNA]</scope>
    <source>
        <strain evidence="1 2">NCTC12437</strain>
    </source>
</reference>
<proteinExistence type="predicted"/>
<gene>
    <name evidence="1" type="ORF">NCTC12437_03152</name>
</gene>
<dbReference type="AlphaFoldDB" id="A0A378JZF0"/>
<protein>
    <submittedName>
        <fullName evidence="1">Uncharacterized protein</fullName>
    </submittedName>
</protein>
<dbReference type="EMBL" id="UGNW01000002">
    <property type="protein sequence ID" value="STX60861.1"/>
    <property type="molecule type" value="Genomic_DNA"/>
</dbReference>
<organism evidence="1 2">
    <name type="scientific">Legionella birminghamensis</name>
    <dbReference type="NCBI Taxonomy" id="28083"/>
    <lineage>
        <taxon>Bacteria</taxon>
        <taxon>Pseudomonadati</taxon>
        <taxon>Pseudomonadota</taxon>
        <taxon>Gammaproteobacteria</taxon>
        <taxon>Legionellales</taxon>
        <taxon>Legionellaceae</taxon>
        <taxon>Legionella</taxon>
    </lineage>
</organism>
<evidence type="ECO:0000313" key="1">
    <source>
        <dbReference type="EMBL" id="STX60861.1"/>
    </source>
</evidence>
<evidence type="ECO:0000313" key="2">
    <source>
        <dbReference type="Proteomes" id="UP000255066"/>
    </source>
</evidence>
<accession>A0A378JZF0</accession>
<sequence>MLTSSQLLQYFSNHARSPVIAHPDLNPETKKIMKAESTSTLLYFKSITVELARGLDQQEAITQIRYFLNRRWEFIKKTNWAYTRHPFLPANQLCLQLAEQIAGKDEAVCQILMPGTRKINRKAVSPFSFKDETEEDGHFPVHKYLLAASEGELLSLEDIYSAGVANTNSIFPDFQESTAEIQYLLKSIELWNVKQAAGNSSIRLMDELFRFHKQQYDDSTLGFAIKNLARHAYKASKEDAGTETVAEMKLLEEAIRQFYAIWRALSRETKKELFQMKLEHYGSPRPLPLYFFALFVRLLDCPLTKAEFSSYKGAQILNCAHIIANTLEEFLTQHPRLFNIPNPLKTHAANTQQRVEPLSDLLSHCLEALEKRGQTLEVQEPNLFKEFAFSVYLNQGNDTFMAVRIIAYCVSSFQDLIDVIDLSKDLFKGLIPLIRQRTQQFKDSDKLFKLLEKMTEQVQQLLLTEELFPHIYKHISSHSKFTNIYFALAPNLQEKFKTGFVKELIKEVHDVSCVVRIANQFSSTLIIPILFEELQTFLGNFFNGNVDSFLGLYKQLHSTSQNCLAELFLDSLSQWLSPDNFNEYQDFLDLPLMSLARVWSEEVNSFTEYLALLDKWSRHPDLILDFNTVNASKLANWVMTEEDLDLLLEKMPVKSWVPIFNNAKVISSWASFQTYWQKISPFHRSDFLDRVNLKTFIKTIENLQLLLNFLNKDEHKQKVLRRFKASDLNCSEEELAAIRSSLADDPLQKIRKTVTRFKLFSSGSRMEQLRQLENELSRCTDANQAVEVIKNLQDRIMNEYRTGTPAPGQIQQVLHGRNEPTHWTSNNPHSFWNTGGTSYTLSGFYQQVVDEQQDFSPAP</sequence>
<name>A0A378JZF0_9GAMM</name>
<dbReference type="Proteomes" id="UP000255066">
    <property type="component" value="Unassembled WGS sequence"/>
</dbReference>
<dbReference type="RefSeq" id="WP_115317184.1">
    <property type="nucleotide sequence ID" value="NZ_UGNW01000002.1"/>
</dbReference>